<dbReference type="AlphaFoldDB" id="A0A9Q0F2K1"/>
<feature type="non-terminal residue" evidence="1">
    <location>
        <position position="176"/>
    </location>
</feature>
<gene>
    <name evidence="1" type="ORF">Tsubulata_047403</name>
</gene>
<evidence type="ECO:0000313" key="2">
    <source>
        <dbReference type="Proteomes" id="UP001141552"/>
    </source>
</evidence>
<proteinExistence type="predicted"/>
<dbReference type="Proteomes" id="UP001141552">
    <property type="component" value="Unassembled WGS sequence"/>
</dbReference>
<keyword evidence="2" id="KW-1185">Reference proteome</keyword>
<sequence length="176" mass="19561">FITLRKDIVKATGIENLDDRYKGIKQVTEDGLANMEGKTSELQRSGRNILNELVDVSGGSTKVEKLVQENNKMLKDLQQAKMSPGFELLAKKEDVEKLGKQIDPPTLSAVRKRFGTDAINDTISNENKKLADILKEISKKLGDLSTNKSVVKELEKAQEHLNNMSQLLGSRSDPKP</sequence>
<accession>A0A9Q0F2K1</accession>
<reference evidence="1" key="1">
    <citation type="submission" date="2022-02" db="EMBL/GenBank/DDBJ databases">
        <authorList>
            <person name="Henning P.M."/>
            <person name="McCubbin A.G."/>
            <person name="Shore J.S."/>
        </authorList>
    </citation>
    <scope>NUCLEOTIDE SEQUENCE</scope>
    <source>
        <strain evidence="1">F60SS</strain>
        <tissue evidence="1">Leaves</tissue>
    </source>
</reference>
<reference evidence="1" key="2">
    <citation type="journal article" date="2023" name="Plants (Basel)">
        <title>Annotation of the Turnera subulata (Passifloraceae) Draft Genome Reveals the S-Locus Evolved after the Divergence of Turneroideae from Passifloroideae in a Stepwise Manner.</title>
        <authorList>
            <person name="Henning P.M."/>
            <person name="Roalson E.H."/>
            <person name="Mir W."/>
            <person name="McCubbin A.G."/>
            <person name="Shore J.S."/>
        </authorList>
    </citation>
    <scope>NUCLEOTIDE SEQUENCE</scope>
    <source>
        <strain evidence="1">F60SS</strain>
    </source>
</reference>
<name>A0A9Q0F2K1_9ROSI</name>
<feature type="non-terminal residue" evidence="1">
    <location>
        <position position="1"/>
    </location>
</feature>
<organism evidence="1 2">
    <name type="scientific">Turnera subulata</name>
    <dbReference type="NCBI Taxonomy" id="218843"/>
    <lineage>
        <taxon>Eukaryota</taxon>
        <taxon>Viridiplantae</taxon>
        <taxon>Streptophyta</taxon>
        <taxon>Embryophyta</taxon>
        <taxon>Tracheophyta</taxon>
        <taxon>Spermatophyta</taxon>
        <taxon>Magnoliopsida</taxon>
        <taxon>eudicotyledons</taxon>
        <taxon>Gunneridae</taxon>
        <taxon>Pentapetalae</taxon>
        <taxon>rosids</taxon>
        <taxon>fabids</taxon>
        <taxon>Malpighiales</taxon>
        <taxon>Passifloraceae</taxon>
        <taxon>Turnera</taxon>
    </lineage>
</organism>
<dbReference type="EMBL" id="JAKUCV010007346">
    <property type="protein sequence ID" value="KAJ4823841.1"/>
    <property type="molecule type" value="Genomic_DNA"/>
</dbReference>
<comment type="caution">
    <text evidence="1">The sequence shown here is derived from an EMBL/GenBank/DDBJ whole genome shotgun (WGS) entry which is preliminary data.</text>
</comment>
<protein>
    <submittedName>
        <fullName evidence="1">Uncharacterized protein</fullName>
    </submittedName>
</protein>
<evidence type="ECO:0000313" key="1">
    <source>
        <dbReference type="EMBL" id="KAJ4823841.1"/>
    </source>
</evidence>